<dbReference type="GO" id="GO:0006508">
    <property type="term" value="P:proteolysis"/>
    <property type="evidence" value="ECO:0007669"/>
    <property type="project" value="InterPro"/>
</dbReference>
<reference evidence="2" key="1">
    <citation type="submission" date="2016-10" db="EMBL/GenBank/DDBJ databases">
        <authorList>
            <person name="de Groot N.N."/>
        </authorList>
    </citation>
    <scope>NUCLEOTIDE SEQUENCE</scope>
</reference>
<dbReference type="Pfam" id="PF00656">
    <property type="entry name" value="Peptidase_C14"/>
    <property type="match status" value="1"/>
</dbReference>
<dbReference type="PANTHER" id="PTHR48104">
    <property type="entry name" value="METACASPASE-4"/>
    <property type="match status" value="1"/>
</dbReference>
<sequence length="281" mass="31603">MNRGISIHIGLNYLDVEHYGSEVSSLSTCEQDAKDMQSIALSQNFKSSFLLLSENATREAVKSAIASASEELSSGDILLLTYSGHGGFVLDESGDEDDNLDETWCLYDGQLLDDELYYLWSIFDEGVRIFIISDSCHSGTVAKANPEGLEADSKIFQKKLLSQDLAEEVYLRNKGFYSDLEKFYGVKEERDDNIKASIKLFAACQDPQVSYTMTFAKNSIFTEKIKEVWDNGRFTGNYSEFFEKIKDEVLALDFLPTVQTPNLFSVGTENEEFDSGKPFEI</sequence>
<dbReference type="EMBL" id="FPHE01000061">
    <property type="protein sequence ID" value="SFV55331.1"/>
    <property type="molecule type" value="Genomic_DNA"/>
</dbReference>
<accession>A0A1W1BPC6</accession>
<name>A0A1W1BPC6_9ZZZZ</name>
<dbReference type="InterPro" id="IPR011600">
    <property type="entry name" value="Pept_C14_caspase"/>
</dbReference>
<evidence type="ECO:0000313" key="2">
    <source>
        <dbReference type="EMBL" id="SFV55331.1"/>
    </source>
</evidence>
<dbReference type="InterPro" id="IPR050452">
    <property type="entry name" value="Metacaspase"/>
</dbReference>
<gene>
    <name evidence="2" type="ORF">MNB_SV-12-1444</name>
</gene>
<dbReference type="PANTHER" id="PTHR48104:SF30">
    <property type="entry name" value="METACASPASE-1"/>
    <property type="match status" value="1"/>
</dbReference>
<evidence type="ECO:0000259" key="1">
    <source>
        <dbReference type="Pfam" id="PF00656"/>
    </source>
</evidence>
<dbReference type="AlphaFoldDB" id="A0A1W1BPC6"/>
<dbReference type="GO" id="GO:0005737">
    <property type="term" value="C:cytoplasm"/>
    <property type="evidence" value="ECO:0007669"/>
    <property type="project" value="TreeGrafter"/>
</dbReference>
<dbReference type="InterPro" id="IPR029030">
    <property type="entry name" value="Caspase-like_dom_sf"/>
</dbReference>
<protein>
    <submittedName>
        <fullName evidence="2">Metacaspase</fullName>
    </submittedName>
</protein>
<dbReference type="GO" id="GO:0004197">
    <property type="term" value="F:cysteine-type endopeptidase activity"/>
    <property type="evidence" value="ECO:0007669"/>
    <property type="project" value="InterPro"/>
</dbReference>
<dbReference type="SUPFAM" id="SSF52129">
    <property type="entry name" value="Caspase-like"/>
    <property type="match status" value="1"/>
</dbReference>
<proteinExistence type="predicted"/>
<organism evidence="2">
    <name type="scientific">hydrothermal vent metagenome</name>
    <dbReference type="NCBI Taxonomy" id="652676"/>
    <lineage>
        <taxon>unclassified sequences</taxon>
        <taxon>metagenomes</taxon>
        <taxon>ecological metagenomes</taxon>
    </lineage>
</organism>
<dbReference type="Gene3D" id="3.40.50.1460">
    <property type="match status" value="1"/>
</dbReference>
<feature type="domain" description="Peptidase C14 caspase" evidence="1">
    <location>
        <begin position="17"/>
        <end position="250"/>
    </location>
</feature>